<dbReference type="AlphaFoldDB" id="A0A833RQX8"/>
<evidence type="ECO:0000313" key="4">
    <source>
        <dbReference type="Proteomes" id="UP000602510"/>
    </source>
</evidence>
<dbReference type="EMBL" id="WSZM01000606">
    <property type="protein sequence ID" value="KAF4030957.1"/>
    <property type="molecule type" value="Genomic_DNA"/>
</dbReference>
<dbReference type="Proteomes" id="UP000602510">
    <property type="component" value="Unassembled WGS sequence"/>
</dbReference>
<accession>A0A833RQX8</accession>
<name>A0A833RQX8_PHYIN</name>
<protein>
    <submittedName>
        <fullName evidence="3">Myb/SANT-like DNA-binding domain</fullName>
    </submittedName>
</protein>
<keyword evidence="4" id="KW-1185">Reference proteome</keyword>
<sequence length="147" mass="16585">MNLLGVLLTRSVTDEGGFLYSFLAADGVEEHKHDEEEQDGQLVQEVSGQQVERDQDQGGQGEDARNERELATDKGIKSKAWHMLVAALNRMHKRKLSKDQYKSKFVRLMHDYDLYKSFCSLTGAGMGSDTPPTLDDDVWEHLMASKP</sequence>
<dbReference type="Pfam" id="PF12776">
    <property type="entry name" value="Myb_DNA-bind_3"/>
    <property type="match status" value="1"/>
</dbReference>
<dbReference type="InterPro" id="IPR024752">
    <property type="entry name" value="Myb/SANT-like_dom"/>
</dbReference>
<proteinExistence type="predicted"/>
<gene>
    <name evidence="3" type="ORF">GN244_ATG17229</name>
</gene>
<feature type="domain" description="Myb/SANT-like" evidence="2">
    <location>
        <begin position="70"/>
        <end position="120"/>
    </location>
</feature>
<comment type="caution">
    <text evidence="3">The sequence shown here is derived from an EMBL/GenBank/DDBJ whole genome shotgun (WGS) entry which is preliminary data.</text>
</comment>
<organism evidence="3 4">
    <name type="scientific">Phytophthora infestans</name>
    <name type="common">Potato late blight agent</name>
    <name type="synonym">Botrytis infestans</name>
    <dbReference type="NCBI Taxonomy" id="4787"/>
    <lineage>
        <taxon>Eukaryota</taxon>
        <taxon>Sar</taxon>
        <taxon>Stramenopiles</taxon>
        <taxon>Oomycota</taxon>
        <taxon>Peronosporomycetes</taxon>
        <taxon>Peronosporales</taxon>
        <taxon>Peronosporaceae</taxon>
        <taxon>Phytophthora</taxon>
    </lineage>
</organism>
<keyword evidence="3" id="KW-0238">DNA-binding</keyword>
<feature type="compositionally biased region" description="Basic and acidic residues" evidence="1">
    <location>
        <begin position="51"/>
        <end position="72"/>
    </location>
</feature>
<dbReference type="GO" id="GO:0003677">
    <property type="term" value="F:DNA binding"/>
    <property type="evidence" value="ECO:0007669"/>
    <property type="project" value="UniProtKB-KW"/>
</dbReference>
<feature type="region of interest" description="Disordered" evidence="1">
    <location>
        <begin position="30"/>
        <end position="72"/>
    </location>
</feature>
<evidence type="ECO:0000313" key="3">
    <source>
        <dbReference type="EMBL" id="KAF4030957.1"/>
    </source>
</evidence>
<evidence type="ECO:0000256" key="1">
    <source>
        <dbReference type="SAM" id="MobiDB-lite"/>
    </source>
</evidence>
<evidence type="ECO:0000259" key="2">
    <source>
        <dbReference type="Pfam" id="PF12776"/>
    </source>
</evidence>
<reference evidence="3" key="1">
    <citation type="submission" date="2020-04" db="EMBL/GenBank/DDBJ databases">
        <title>Hybrid Assembly of Korean Phytophthora infestans isolates.</title>
        <authorList>
            <person name="Prokchorchik M."/>
            <person name="Lee Y."/>
            <person name="Seo J."/>
            <person name="Cho J.-H."/>
            <person name="Park Y.-E."/>
            <person name="Jang D.-C."/>
            <person name="Im J.-S."/>
            <person name="Choi J.-G."/>
            <person name="Park H.-J."/>
            <person name="Lee G.-B."/>
            <person name="Lee Y.-G."/>
            <person name="Hong S.-Y."/>
            <person name="Cho K."/>
            <person name="Sohn K.H."/>
        </authorList>
    </citation>
    <scope>NUCLEOTIDE SEQUENCE</scope>
    <source>
        <strain evidence="3">KR_1_A1</strain>
    </source>
</reference>